<keyword evidence="2" id="KW-1185">Reference proteome</keyword>
<evidence type="ECO:0000313" key="1">
    <source>
        <dbReference type="EMBL" id="SDH86397.1"/>
    </source>
</evidence>
<organism evidence="1 2">
    <name type="scientific">Roseospirillum parvum</name>
    <dbReference type="NCBI Taxonomy" id="83401"/>
    <lineage>
        <taxon>Bacteria</taxon>
        <taxon>Pseudomonadati</taxon>
        <taxon>Pseudomonadota</taxon>
        <taxon>Alphaproteobacteria</taxon>
        <taxon>Rhodospirillales</taxon>
        <taxon>Rhodospirillaceae</taxon>
        <taxon>Roseospirillum</taxon>
    </lineage>
</organism>
<dbReference type="AlphaFoldDB" id="A0A1G8FWB0"/>
<reference evidence="2" key="1">
    <citation type="submission" date="2016-10" db="EMBL/GenBank/DDBJ databases">
        <authorList>
            <person name="Varghese N."/>
            <person name="Submissions S."/>
        </authorList>
    </citation>
    <scope>NUCLEOTIDE SEQUENCE [LARGE SCALE GENOMIC DNA]</scope>
    <source>
        <strain evidence="2">930I</strain>
    </source>
</reference>
<protein>
    <submittedName>
        <fullName evidence="1">Uncharacterized protein</fullName>
    </submittedName>
</protein>
<gene>
    <name evidence="1" type="ORF">SAMN05421742_1173</name>
</gene>
<dbReference type="Proteomes" id="UP000217076">
    <property type="component" value="Unassembled WGS sequence"/>
</dbReference>
<dbReference type="RefSeq" id="WP_092621844.1">
    <property type="nucleotide sequence ID" value="NZ_FNCV01000017.1"/>
</dbReference>
<dbReference type="PROSITE" id="PS51257">
    <property type="entry name" value="PROKAR_LIPOPROTEIN"/>
    <property type="match status" value="1"/>
</dbReference>
<dbReference type="EMBL" id="FNCV01000017">
    <property type="protein sequence ID" value="SDH86397.1"/>
    <property type="molecule type" value="Genomic_DNA"/>
</dbReference>
<sequence>MGPVRTFGLAFSMLGVSACAGGPFEWKYGHDKIVPGQFPVSGDNGSVLTWPSYAVGAVVYQDGKACIQSTQSAKARDRSGTGNITLNLPATFEGGAELGQTITETISKLQEKDEIGTFTDVALFHVCTLAANGALTEQATAESVQSIIQAAQAMAGGKQASGQTE</sequence>
<dbReference type="OrthoDB" id="7572254at2"/>
<accession>A0A1G8FWB0</accession>
<proteinExistence type="predicted"/>
<name>A0A1G8FWB0_9PROT</name>
<evidence type="ECO:0000313" key="2">
    <source>
        <dbReference type="Proteomes" id="UP000217076"/>
    </source>
</evidence>